<feature type="compositionally biased region" description="Acidic residues" evidence="1">
    <location>
        <begin position="98"/>
        <end position="112"/>
    </location>
</feature>
<evidence type="ECO:0000313" key="3">
    <source>
        <dbReference type="Proteomes" id="UP001345691"/>
    </source>
</evidence>
<accession>A0ABR0IX97</accession>
<sequence length="163" mass="17858">MSRWFKDLAQPNPTENRPEDFLATDAQKALCDDVLRRATEGHWEDVPDPETKRDDVMGGMEVGSSGFQWEGEYVQESAHTEPQRPSNVQVTGGLMDTVMEEDADADEREDDEKTVTGKSSVEVPDHASRQPSGFASRMVSPVLLGGPLGMQTCTCAANSRRAG</sequence>
<comment type="caution">
    <text evidence="2">The sequence shown here is derived from an EMBL/GenBank/DDBJ whole genome shotgun (WGS) entry which is preliminary data.</text>
</comment>
<keyword evidence="3" id="KW-1185">Reference proteome</keyword>
<feature type="region of interest" description="Disordered" evidence="1">
    <location>
        <begin position="1"/>
        <end position="22"/>
    </location>
</feature>
<dbReference type="Proteomes" id="UP001345691">
    <property type="component" value="Unassembled WGS sequence"/>
</dbReference>
<dbReference type="EMBL" id="JAVRRF010000035">
    <property type="protein sequence ID" value="KAK5051143.1"/>
    <property type="molecule type" value="Genomic_DNA"/>
</dbReference>
<proteinExistence type="predicted"/>
<reference evidence="2 3" key="1">
    <citation type="submission" date="2023-08" db="EMBL/GenBank/DDBJ databases">
        <title>Black Yeasts Isolated from many extreme environments.</title>
        <authorList>
            <person name="Coleine C."/>
            <person name="Stajich J.E."/>
            <person name="Selbmann L."/>
        </authorList>
    </citation>
    <scope>NUCLEOTIDE SEQUENCE [LARGE SCALE GENOMIC DNA]</scope>
    <source>
        <strain evidence="2 3">CCFEE 6328</strain>
    </source>
</reference>
<evidence type="ECO:0000256" key="1">
    <source>
        <dbReference type="SAM" id="MobiDB-lite"/>
    </source>
</evidence>
<feature type="region of interest" description="Disordered" evidence="1">
    <location>
        <begin position="38"/>
        <end position="139"/>
    </location>
</feature>
<feature type="compositionally biased region" description="Basic and acidic residues" evidence="1">
    <location>
        <begin position="38"/>
        <end position="56"/>
    </location>
</feature>
<organism evidence="2 3">
    <name type="scientific">Exophiala sideris</name>
    <dbReference type="NCBI Taxonomy" id="1016849"/>
    <lineage>
        <taxon>Eukaryota</taxon>
        <taxon>Fungi</taxon>
        <taxon>Dikarya</taxon>
        <taxon>Ascomycota</taxon>
        <taxon>Pezizomycotina</taxon>
        <taxon>Eurotiomycetes</taxon>
        <taxon>Chaetothyriomycetidae</taxon>
        <taxon>Chaetothyriales</taxon>
        <taxon>Herpotrichiellaceae</taxon>
        <taxon>Exophiala</taxon>
    </lineage>
</organism>
<gene>
    <name evidence="2" type="ORF">LTR69_010355</name>
</gene>
<name>A0ABR0IX97_9EURO</name>
<evidence type="ECO:0000313" key="2">
    <source>
        <dbReference type="EMBL" id="KAK5051143.1"/>
    </source>
</evidence>
<protein>
    <submittedName>
        <fullName evidence="2">Uncharacterized protein</fullName>
    </submittedName>
</protein>